<evidence type="ECO:0000259" key="3">
    <source>
        <dbReference type="PROSITE" id="PS50104"/>
    </source>
</evidence>
<dbReference type="AlphaFoldDB" id="A0A7I8VSI2"/>
<dbReference type="PANTHER" id="PTHR46270">
    <property type="entry name" value="ARMADILLO-TYPE FOLD-RELATED"/>
    <property type="match status" value="1"/>
</dbReference>
<feature type="compositionally biased region" description="Polar residues" evidence="2">
    <location>
        <begin position="1"/>
        <end position="12"/>
    </location>
</feature>
<accession>A0A7I8VSI2</accession>
<feature type="compositionally biased region" description="Basic and acidic residues" evidence="2">
    <location>
        <begin position="281"/>
        <end position="306"/>
    </location>
</feature>
<protein>
    <submittedName>
        <fullName evidence="4">DgyrCDS7375</fullName>
    </submittedName>
</protein>
<dbReference type="InterPro" id="IPR000157">
    <property type="entry name" value="TIR_dom"/>
</dbReference>
<dbReference type="OrthoDB" id="2148946at2759"/>
<reference evidence="4 5" key="1">
    <citation type="submission" date="2020-08" db="EMBL/GenBank/DDBJ databases">
        <authorList>
            <person name="Hejnol A."/>
        </authorList>
    </citation>
    <scope>NUCLEOTIDE SEQUENCE [LARGE SCALE GENOMIC DNA]</scope>
</reference>
<gene>
    <name evidence="4" type="ORF">DGYR_LOCUS7023</name>
</gene>
<dbReference type="PANTHER" id="PTHR46270:SF2">
    <property type="entry name" value="TIR DOMAIN-CONTAINING PROTEIN"/>
    <property type="match status" value="1"/>
</dbReference>
<feature type="compositionally biased region" description="Basic and acidic residues" evidence="2">
    <location>
        <begin position="245"/>
        <end position="270"/>
    </location>
</feature>
<sequence>MDQQENGVKSNSPVPPPRASSRNSIKSKAENGTESPKNGGSRPSSRTSITSKGRKSPRNEEPRTSSRTSTRSKDESDKSAVKADSRPSSRNSNIDKNQGSRASLRSTKENGNQSPKPEKERPSSKASVRSAAGNEDNKKEERSRPSSKTSIHSKLEEEKQQNDEAVAKQEEEKKPEEEVEKELEEKKEEEPAEEVEKESEEKKEEEPAEEVDKESEDKKEEESAEEAQVEENKEEKKEEEELQPEEEKQVEESKEEEKPEEKSEEKKEDETMQEPEEQEQKEEIKQPEEEKATAEPSEKNSDEKPDMNSNQGEGKSEGNGNVAVLAGGAVITKETTQEKENLKRSPSCMETEETVANLIDNLNNRPYDSPDTLADLKVLSGMYWVKKQDTAIVKERRLAIASYFIKYKFISTASKMMIWYNSVGVFKNDNIWFPCYFVYNCLWNYSDSSKELCTELMENDITKLLVANLQHKPYTDNANSKNVLYLLKASLSILQNMGRFPHLIDHLRENGVGPAAEIYINSSIVFLQTLSIMLLSAVVKEGENADKLGGKDVIISQIINFLKKALESSKRRHSGFSPDELLLGLDRLAAYDENKKILLNKDIVPVLTELLSSENFDERQYAAKVLWSLAFDEEGKEIILEQSKTELEILAKKGSDKDSKNAKGCLWILYGNSEEDMKKKLAQQKNQTIQKKIFISYSWAFQDVIVDLSNELKKNGFDIWLDVEQMTGSTLEKMAEGIEESGLIVVALSESYKMSPSCRAEAEYMFKLQKPFVPIMTQRGYKPDGWLGILMGSKFYINFDGKFSFSKALEKLLREINRILDADDSNNQAIVPTTAPSTMAPSFKSEKRNIDEVKTWDKDRINQWIEKENIADLKDFLQDFDGKMLYQLQTVREEVPDFFYKKIDESGLSFTKILKLTSAMDNFV</sequence>
<dbReference type="PROSITE" id="PS50176">
    <property type="entry name" value="ARM_REPEAT"/>
    <property type="match status" value="1"/>
</dbReference>
<feature type="compositionally biased region" description="Polar residues" evidence="2">
    <location>
        <begin position="20"/>
        <end position="51"/>
    </location>
</feature>
<evidence type="ECO:0000313" key="5">
    <source>
        <dbReference type="Proteomes" id="UP000549394"/>
    </source>
</evidence>
<dbReference type="InterPro" id="IPR011989">
    <property type="entry name" value="ARM-like"/>
</dbReference>
<feature type="compositionally biased region" description="Basic and acidic residues" evidence="2">
    <location>
        <begin position="71"/>
        <end position="87"/>
    </location>
</feature>
<dbReference type="PROSITE" id="PS50104">
    <property type="entry name" value="TIR"/>
    <property type="match status" value="1"/>
</dbReference>
<feature type="region of interest" description="Disordered" evidence="2">
    <location>
        <begin position="330"/>
        <end position="349"/>
    </location>
</feature>
<proteinExistence type="predicted"/>
<dbReference type="SUPFAM" id="SSF52200">
    <property type="entry name" value="Toll/Interleukin receptor TIR domain"/>
    <property type="match status" value="1"/>
</dbReference>
<dbReference type="GO" id="GO:0007165">
    <property type="term" value="P:signal transduction"/>
    <property type="evidence" value="ECO:0007669"/>
    <property type="project" value="InterPro"/>
</dbReference>
<feature type="compositionally biased region" description="Basic and acidic residues" evidence="2">
    <location>
        <begin position="153"/>
        <end position="176"/>
    </location>
</feature>
<dbReference type="InterPro" id="IPR016024">
    <property type="entry name" value="ARM-type_fold"/>
</dbReference>
<comment type="caution">
    <text evidence="4">The sequence shown here is derived from an EMBL/GenBank/DDBJ whole genome shotgun (WGS) entry which is preliminary data.</text>
</comment>
<dbReference type="Proteomes" id="UP000549394">
    <property type="component" value="Unassembled WGS sequence"/>
</dbReference>
<dbReference type="InterPro" id="IPR000225">
    <property type="entry name" value="Armadillo"/>
</dbReference>
<dbReference type="Pfam" id="PF13676">
    <property type="entry name" value="TIR_2"/>
    <property type="match status" value="1"/>
</dbReference>
<feature type="region of interest" description="Disordered" evidence="2">
    <location>
        <begin position="1"/>
        <end position="321"/>
    </location>
</feature>
<dbReference type="EMBL" id="CAJFCJ010000009">
    <property type="protein sequence ID" value="CAD5118691.1"/>
    <property type="molecule type" value="Genomic_DNA"/>
</dbReference>
<dbReference type="SUPFAM" id="SSF48371">
    <property type="entry name" value="ARM repeat"/>
    <property type="match status" value="1"/>
</dbReference>
<evidence type="ECO:0000256" key="1">
    <source>
        <dbReference type="PROSITE-ProRule" id="PRU00259"/>
    </source>
</evidence>
<keyword evidence="5" id="KW-1185">Reference proteome</keyword>
<feature type="compositionally biased region" description="Polar residues" evidence="2">
    <location>
        <begin position="88"/>
        <end position="115"/>
    </location>
</feature>
<evidence type="ECO:0000313" key="4">
    <source>
        <dbReference type="EMBL" id="CAD5118691.1"/>
    </source>
</evidence>
<feature type="compositionally biased region" description="Basic and acidic residues" evidence="2">
    <location>
        <begin position="135"/>
        <end position="144"/>
    </location>
</feature>
<name>A0A7I8VSI2_9ANNE</name>
<dbReference type="Gene3D" id="1.25.10.10">
    <property type="entry name" value="Leucine-rich Repeat Variant"/>
    <property type="match status" value="1"/>
</dbReference>
<feature type="compositionally biased region" description="Acidic residues" evidence="2">
    <location>
        <begin position="271"/>
        <end position="280"/>
    </location>
</feature>
<evidence type="ECO:0000256" key="2">
    <source>
        <dbReference type="SAM" id="MobiDB-lite"/>
    </source>
</evidence>
<feature type="repeat" description="ARM" evidence="1">
    <location>
        <begin position="602"/>
        <end position="644"/>
    </location>
</feature>
<feature type="domain" description="TIR" evidence="3">
    <location>
        <begin position="689"/>
        <end position="813"/>
    </location>
</feature>
<organism evidence="4 5">
    <name type="scientific">Dimorphilus gyrociliatus</name>
    <dbReference type="NCBI Taxonomy" id="2664684"/>
    <lineage>
        <taxon>Eukaryota</taxon>
        <taxon>Metazoa</taxon>
        <taxon>Spiralia</taxon>
        <taxon>Lophotrochozoa</taxon>
        <taxon>Annelida</taxon>
        <taxon>Polychaeta</taxon>
        <taxon>Polychaeta incertae sedis</taxon>
        <taxon>Dinophilidae</taxon>
        <taxon>Dimorphilus</taxon>
    </lineage>
</organism>
<dbReference type="Gene3D" id="3.40.50.10140">
    <property type="entry name" value="Toll/interleukin-1 receptor homology (TIR) domain"/>
    <property type="match status" value="1"/>
</dbReference>
<dbReference type="InterPro" id="IPR035897">
    <property type="entry name" value="Toll_tir_struct_dom_sf"/>
</dbReference>